<gene>
    <name evidence="1" type="ORF">L195_g047966</name>
</gene>
<organism evidence="1 2">
    <name type="scientific">Trifolium pratense</name>
    <name type="common">Red clover</name>
    <dbReference type="NCBI Taxonomy" id="57577"/>
    <lineage>
        <taxon>Eukaryota</taxon>
        <taxon>Viridiplantae</taxon>
        <taxon>Streptophyta</taxon>
        <taxon>Embryophyta</taxon>
        <taxon>Tracheophyta</taxon>
        <taxon>Spermatophyta</taxon>
        <taxon>Magnoliopsida</taxon>
        <taxon>eudicotyledons</taxon>
        <taxon>Gunneridae</taxon>
        <taxon>Pentapetalae</taxon>
        <taxon>rosids</taxon>
        <taxon>fabids</taxon>
        <taxon>Fabales</taxon>
        <taxon>Fabaceae</taxon>
        <taxon>Papilionoideae</taxon>
        <taxon>50 kb inversion clade</taxon>
        <taxon>NPAAA clade</taxon>
        <taxon>Hologalegina</taxon>
        <taxon>IRL clade</taxon>
        <taxon>Trifolieae</taxon>
        <taxon>Trifolium</taxon>
    </lineage>
</organism>
<name>A0A2K3JJY2_TRIPR</name>
<evidence type="ECO:0000313" key="2">
    <source>
        <dbReference type="Proteomes" id="UP000236291"/>
    </source>
</evidence>
<evidence type="ECO:0000313" key="1">
    <source>
        <dbReference type="EMBL" id="PNX54348.1"/>
    </source>
</evidence>
<dbReference type="AlphaFoldDB" id="A0A2K3JJY2"/>
<proteinExistence type="predicted"/>
<accession>A0A2K3JJY2</accession>
<dbReference type="Proteomes" id="UP000236291">
    <property type="component" value="Unassembled WGS sequence"/>
</dbReference>
<protein>
    <submittedName>
        <fullName evidence="1">Uncharacterized protein</fullName>
    </submittedName>
</protein>
<sequence>MLTTARKVPGITNDGRKYCLGLPCCIGPGCPFPPPPPIHANAMMANAAAAPTSHMDK</sequence>
<comment type="caution">
    <text evidence="1">The sequence shown here is derived from an EMBL/GenBank/DDBJ whole genome shotgun (WGS) entry which is preliminary data.</text>
</comment>
<reference evidence="1 2" key="1">
    <citation type="journal article" date="2014" name="Am. J. Bot.">
        <title>Genome assembly and annotation for red clover (Trifolium pratense; Fabaceae).</title>
        <authorList>
            <person name="Istvanek J."/>
            <person name="Jaros M."/>
            <person name="Krenek A."/>
            <person name="Repkova J."/>
        </authorList>
    </citation>
    <scope>NUCLEOTIDE SEQUENCE [LARGE SCALE GENOMIC DNA]</scope>
    <source>
        <strain evidence="2">cv. Tatra</strain>
        <tissue evidence="1">Young leaves</tissue>
    </source>
</reference>
<reference evidence="1 2" key="2">
    <citation type="journal article" date="2017" name="Front. Plant Sci.">
        <title>Gene Classification and Mining of Molecular Markers Useful in Red Clover (Trifolium pratense) Breeding.</title>
        <authorList>
            <person name="Istvanek J."/>
            <person name="Dluhosova J."/>
            <person name="Dluhos P."/>
            <person name="Patkova L."/>
            <person name="Nedelnik J."/>
            <person name="Repkova J."/>
        </authorList>
    </citation>
    <scope>NUCLEOTIDE SEQUENCE [LARGE SCALE GENOMIC DNA]</scope>
    <source>
        <strain evidence="2">cv. Tatra</strain>
        <tissue evidence="1">Young leaves</tissue>
    </source>
</reference>
<dbReference type="EMBL" id="ASHM01067634">
    <property type="protein sequence ID" value="PNX54348.1"/>
    <property type="molecule type" value="Genomic_DNA"/>
</dbReference>